<protein>
    <submittedName>
        <fullName evidence="1">DUF4876 domain-containing protein</fullName>
    </submittedName>
</protein>
<gene>
    <name evidence="1" type="ORF">GM418_18275</name>
</gene>
<dbReference type="InterPro" id="IPR013783">
    <property type="entry name" value="Ig-like_fold"/>
</dbReference>
<sequence>MKKYLIFLLVIVAGCTDVYNVPSTLELKVLVKYPVEFSEGAPIGNATVKITNVQTNREYENLTDESGLATFEVRGGNYDVMVSLTEEHEIEIDNYPTRKTILFNGALTGVVITDSGETLTIQTDYSIQSEGFVIKELYVSGSRTPEEESYGADKFYEIYNNSADLLYADGLCFGILYPNTTFRPTPYVDENGDLLDRLPVWSFVPIVPGSGQEHPIQPGESFVVALSGLNHKDDPNGNPNSIDLSNADWELYVEDGKYVDIPSVPNILMQRITIGSAMSFDQRGTPSILFRLPSDDIESIFTNPDNYYQAPGSIFSCFMVPKSWVIDGVENPILDDRGVYKRLPNEIDVSYIQTRGSLEGVSIRRKVKEVIDGRVVYQDTNNSAEDFLTNQEPQPGIISAN</sequence>
<accession>A0A6I6JZA2</accession>
<dbReference type="Proteomes" id="UP000428260">
    <property type="component" value="Chromosome"/>
</dbReference>
<organism evidence="1 2">
    <name type="scientific">Maribellus comscasis</name>
    <dbReference type="NCBI Taxonomy" id="2681766"/>
    <lineage>
        <taxon>Bacteria</taxon>
        <taxon>Pseudomonadati</taxon>
        <taxon>Bacteroidota</taxon>
        <taxon>Bacteroidia</taxon>
        <taxon>Marinilabiliales</taxon>
        <taxon>Prolixibacteraceae</taxon>
        <taxon>Maribellus</taxon>
    </lineage>
</organism>
<dbReference type="RefSeq" id="WP_158868690.1">
    <property type="nucleotide sequence ID" value="NZ_CP046401.1"/>
</dbReference>
<dbReference type="SUPFAM" id="SSF49464">
    <property type="entry name" value="Carboxypeptidase regulatory domain-like"/>
    <property type="match status" value="1"/>
</dbReference>
<dbReference type="InterPro" id="IPR032627">
    <property type="entry name" value="DUF4876"/>
</dbReference>
<evidence type="ECO:0000313" key="1">
    <source>
        <dbReference type="EMBL" id="QGY45547.1"/>
    </source>
</evidence>
<dbReference type="InterPro" id="IPR008969">
    <property type="entry name" value="CarboxyPept-like_regulatory"/>
</dbReference>
<dbReference type="AlphaFoldDB" id="A0A6I6JZA2"/>
<dbReference type="EMBL" id="CP046401">
    <property type="protein sequence ID" value="QGY45547.1"/>
    <property type="molecule type" value="Genomic_DNA"/>
</dbReference>
<dbReference type="Gene3D" id="2.60.40.10">
    <property type="entry name" value="Immunoglobulins"/>
    <property type="match status" value="1"/>
</dbReference>
<name>A0A6I6JZA2_9BACT</name>
<dbReference type="Pfam" id="PF16215">
    <property type="entry name" value="DUF4876"/>
    <property type="match status" value="1"/>
</dbReference>
<evidence type="ECO:0000313" key="2">
    <source>
        <dbReference type="Proteomes" id="UP000428260"/>
    </source>
</evidence>
<proteinExistence type="predicted"/>
<dbReference type="KEGG" id="mcos:GM418_18275"/>
<dbReference type="PROSITE" id="PS51257">
    <property type="entry name" value="PROKAR_LIPOPROTEIN"/>
    <property type="match status" value="1"/>
</dbReference>
<keyword evidence="2" id="KW-1185">Reference proteome</keyword>
<reference evidence="1 2" key="1">
    <citation type="submission" date="2019-11" db="EMBL/GenBank/DDBJ databases">
        <authorList>
            <person name="Zheng R.K."/>
            <person name="Sun C.M."/>
        </authorList>
    </citation>
    <scope>NUCLEOTIDE SEQUENCE [LARGE SCALE GENOMIC DNA]</scope>
    <source>
        <strain evidence="1 2">WC007</strain>
    </source>
</reference>